<gene>
    <name evidence="8" type="primary">Mipep</name>
    <name evidence="8" type="ORF">Anas_08278</name>
</gene>
<dbReference type="SUPFAM" id="SSF55486">
    <property type="entry name" value="Metalloproteases ('zincins'), catalytic domain"/>
    <property type="match status" value="1"/>
</dbReference>
<dbReference type="AlphaFoldDB" id="A0A5N5SMI7"/>
<evidence type="ECO:0000256" key="3">
    <source>
        <dbReference type="ARBA" id="ARBA00022801"/>
    </source>
</evidence>
<proteinExistence type="inferred from homology"/>
<keyword evidence="3 6" id="KW-0378">Hydrolase</keyword>
<evidence type="ECO:0000313" key="9">
    <source>
        <dbReference type="Proteomes" id="UP000326759"/>
    </source>
</evidence>
<evidence type="ECO:0000256" key="4">
    <source>
        <dbReference type="ARBA" id="ARBA00022833"/>
    </source>
</evidence>
<dbReference type="GO" id="GO:0006518">
    <property type="term" value="P:peptide metabolic process"/>
    <property type="evidence" value="ECO:0007669"/>
    <property type="project" value="TreeGrafter"/>
</dbReference>
<evidence type="ECO:0000259" key="7">
    <source>
        <dbReference type="Pfam" id="PF01432"/>
    </source>
</evidence>
<dbReference type="CDD" id="cd06457">
    <property type="entry name" value="M3A_MIP"/>
    <property type="match status" value="1"/>
</dbReference>
<evidence type="ECO:0000256" key="5">
    <source>
        <dbReference type="ARBA" id="ARBA00023049"/>
    </source>
</evidence>
<evidence type="ECO:0000256" key="6">
    <source>
        <dbReference type="RuleBase" id="RU003435"/>
    </source>
</evidence>
<dbReference type="GO" id="GO:0004222">
    <property type="term" value="F:metalloendopeptidase activity"/>
    <property type="evidence" value="ECO:0007669"/>
    <property type="project" value="InterPro"/>
</dbReference>
<comment type="cofactor">
    <cofactor evidence="6">
        <name>Zn(2+)</name>
        <dbReference type="ChEBI" id="CHEBI:29105"/>
    </cofactor>
    <text evidence="6">Binds 1 zinc ion.</text>
</comment>
<comment type="similarity">
    <text evidence="6">Belongs to the peptidase M3 family.</text>
</comment>
<dbReference type="GO" id="GO:0046872">
    <property type="term" value="F:metal ion binding"/>
    <property type="evidence" value="ECO:0007669"/>
    <property type="project" value="UniProtKB-UniRule"/>
</dbReference>
<dbReference type="Pfam" id="PF01432">
    <property type="entry name" value="Peptidase_M3"/>
    <property type="match status" value="1"/>
</dbReference>
<dbReference type="InterPro" id="IPR001567">
    <property type="entry name" value="Pept_M3A_M3B_dom"/>
</dbReference>
<evidence type="ECO:0000313" key="8">
    <source>
        <dbReference type="EMBL" id="KAB7495062.1"/>
    </source>
</evidence>
<comment type="caution">
    <text evidence="8">The sequence shown here is derived from an EMBL/GenBank/DDBJ whole genome shotgun (WGS) entry which is preliminary data.</text>
</comment>
<dbReference type="Proteomes" id="UP000326759">
    <property type="component" value="Unassembled WGS sequence"/>
</dbReference>
<keyword evidence="1 6" id="KW-0645">Protease</keyword>
<keyword evidence="4 6" id="KW-0862">Zinc</keyword>
<dbReference type="InterPro" id="IPR033851">
    <property type="entry name" value="M3A_MIP"/>
</dbReference>
<dbReference type="FunFam" id="3.40.390.10:FF:000013">
    <property type="entry name" value="Mitochondrial intermediate peptidase"/>
    <property type="match status" value="1"/>
</dbReference>
<dbReference type="InterPro" id="IPR045090">
    <property type="entry name" value="Pept_M3A_M3B"/>
</dbReference>
<keyword evidence="5 6" id="KW-0482">Metalloprotease</keyword>
<organism evidence="8 9">
    <name type="scientific">Armadillidium nasatum</name>
    <dbReference type="NCBI Taxonomy" id="96803"/>
    <lineage>
        <taxon>Eukaryota</taxon>
        <taxon>Metazoa</taxon>
        <taxon>Ecdysozoa</taxon>
        <taxon>Arthropoda</taxon>
        <taxon>Crustacea</taxon>
        <taxon>Multicrustacea</taxon>
        <taxon>Malacostraca</taxon>
        <taxon>Eumalacostraca</taxon>
        <taxon>Peracarida</taxon>
        <taxon>Isopoda</taxon>
        <taxon>Oniscidea</taxon>
        <taxon>Crinocheta</taxon>
        <taxon>Armadillidiidae</taxon>
        <taxon>Armadillidium</taxon>
    </lineage>
</organism>
<keyword evidence="9" id="KW-1185">Reference proteome</keyword>
<dbReference type="GO" id="GO:0005739">
    <property type="term" value="C:mitochondrion"/>
    <property type="evidence" value="ECO:0007669"/>
    <property type="project" value="TreeGrafter"/>
</dbReference>
<dbReference type="PANTHER" id="PTHR11804">
    <property type="entry name" value="PROTEASE M3 THIMET OLIGOPEPTIDASE-RELATED"/>
    <property type="match status" value="1"/>
</dbReference>
<evidence type="ECO:0000256" key="1">
    <source>
        <dbReference type="ARBA" id="ARBA00022670"/>
    </source>
</evidence>
<evidence type="ECO:0000256" key="2">
    <source>
        <dbReference type="ARBA" id="ARBA00022723"/>
    </source>
</evidence>
<dbReference type="PANTHER" id="PTHR11804:SF79">
    <property type="entry name" value="MITOCHONDRIAL INTERMEDIATE PEPTIDASE"/>
    <property type="match status" value="1"/>
</dbReference>
<name>A0A5N5SMI7_9CRUS</name>
<sequence>MLYRRSLLQKSAFYLHNRYVNTLTALSTAFNSRPDSFHKSNLFSKQTVFDHLSNTLCKVADLAEFIRMAHPSISFSSAAESACVSIGSLVEKLNTNKALYDSLHEVVKNGDKVPTTEVDDHVAKLFLFDFEQSGIHLEEAKRIKFVELNERILTLGQKFLRGTLEPRAAPKDNFAMDGNNVVVGGMLADNAVELTREAAYKVYLYPDQDQEERLRALLRARHEMASLCGFPSFAHRAMRGSLAETPQLVQEFLTKLSESVRPEAETEICEMAEIKRNHCSSSRPLAPWDVSFLTGIARYHNMPKGITAETILPYLSLGTVMEGLNDLFIDLFNVSLKVEESLPGELWSNDVYKVGVYYNTTERLGYIYCDFFEHHRKANQDCHFTILGGKTLEDGTYQDPVVVLLLNLPNPTWSGPCLLSLPMMENLFHEMGHALHSMLARTHYQHVTGTRCSTDFAEVPSILMEYFANDSRVIHRFARHFQTNEKLPLDVIEKILASRYTFASTELQLQTFYAILDQRYHNGEILLKRHLNHGHFSRSAERTLQSSLRTEHGVAIEIWASRWLWCERGWHETSSRSPSVMGEGNPLKIWWPNFWVKM</sequence>
<keyword evidence="2 6" id="KW-0479">Metal-binding</keyword>
<dbReference type="Gene3D" id="1.10.1370.40">
    <property type="match status" value="1"/>
</dbReference>
<reference evidence="8 9" key="1">
    <citation type="journal article" date="2019" name="PLoS Biol.">
        <title>Sex chromosomes control vertical transmission of feminizing Wolbachia symbionts in an isopod.</title>
        <authorList>
            <person name="Becking T."/>
            <person name="Chebbi M.A."/>
            <person name="Giraud I."/>
            <person name="Moumen B."/>
            <person name="Laverre T."/>
            <person name="Caubet Y."/>
            <person name="Peccoud J."/>
            <person name="Gilbert C."/>
            <person name="Cordaux R."/>
        </authorList>
    </citation>
    <scope>NUCLEOTIDE SEQUENCE [LARGE SCALE GENOMIC DNA]</scope>
    <source>
        <strain evidence="8">ANa2</strain>
        <tissue evidence="8">Whole body excluding digestive tract and cuticle</tissue>
    </source>
</reference>
<protein>
    <submittedName>
        <fullName evidence="8">Mitochondrial intermediate peptidase</fullName>
    </submittedName>
</protein>
<dbReference type="EMBL" id="SEYY01023131">
    <property type="protein sequence ID" value="KAB7495062.1"/>
    <property type="molecule type" value="Genomic_DNA"/>
</dbReference>
<dbReference type="OrthoDB" id="17530at2759"/>
<dbReference type="GO" id="GO:0006627">
    <property type="term" value="P:protein processing involved in protein targeting to mitochondrion"/>
    <property type="evidence" value="ECO:0007669"/>
    <property type="project" value="TreeGrafter"/>
</dbReference>
<feature type="domain" description="Peptidase M3A/M3B catalytic" evidence="7">
    <location>
        <begin position="187"/>
        <end position="522"/>
    </location>
</feature>
<accession>A0A5N5SMI7</accession>